<protein>
    <recommendedName>
        <fullName evidence="2">NACHT domain-containing protein</fullName>
    </recommendedName>
</protein>
<feature type="domain" description="NACHT" evidence="2">
    <location>
        <begin position="113"/>
        <end position="249"/>
    </location>
</feature>
<dbReference type="InterPro" id="IPR007111">
    <property type="entry name" value="NACHT_NTPase"/>
</dbReference>
<proteinExistence type="predicted"/>
<dbReference type="Pfam" id="PF05729">
    <property type="entry name" value="NACHT"/>
    <property type="match status" value="1"/>
</dbReference>
<dbReference type="InterPro" id="IPR027417">
    <property type="entry name" value="P-loop_NTPase"/>
</dbReference>
<comment type="caution">
    <text evidence="3">The sequence shown here is derived from an EMBL/GenBank/DDBJ whole genome shotgun (WGS) entry which is preliminary data.</text>
</comment>
<dbReference type="SUPFAM" id="SSF52540">
    <property type="entry name" value="P-loop containing nucleoside triphosphate hydrolases"/>
    <property type="match status" value="1"/>
</dbReference>
<dbReference type="Proteomes" id="UP001501237">
    <property type="component" value="Unassembled WGS sequence"/>
</dbReference>
<dbReference type="RefSeq" id="WP_344822367.1">
    <property type="nucleotide sequence ID" value="NZ_BAAAUV010000002.1"/>
</dbReference>
<feature type="region of interest" description="Disordered" evidence="1">
    <location>
        <begin position="348"/>
        <end position="394"/>
    </location>
</feature>
<dbReference type="Gene3D" id="3.40.50.300">
    <property type="entry name" value="P-loop containing nucleotide triphosphate hydrolases"/>
    <property type="match status" value="1"/>
</dbReference>
<evidence type="ECO:0000313" key="3">
    <source>
        <dbReference type="EMBL" id="GAA3197504.1"/>
    </source>
</evidence>
<name>A0ABP6PZV9_9ACTN</name>
<evidence type="ECO:0000256" key="1">
    <source>
        <dbReference type="SAM" id="MobiDB-lite"/>
    </source>
</evidence>
<accession>A0ABP6PZV9</accession>
<feature type="compositionally biased region" description="Polar residues" evidence="1">
    <location>
        <begin position="353"/>
        <end position="366"/>
    </location>
</feature>
<gene>
    <name evidence="3" type="ORF">GCM10010468_08690</name>
</gene>
<sequence length="394" mass="43189">MSERHEGRFEQPGWTAESVINAGTVHIDVHQPPQRPRASAGRRRDRRSLAKHLVRSLTHRHSELAELAGTAIDLTVLVDDLDRDHGRRKRLRLRKRYTMRPLSEALSRRTTDLTLLQGGPGTGKSLALRLYARDVLDEIARSGSHRVPLPIYVNLRDLTTGPKEINSRVLEQYIAEQVNPGAAPELTGYFARDFAADLRNGSVILLLDSFDEIPAVLGSATVDAAVRPYVAAVIALVGGGGARCVVAAREYKGPPAADWSRLHLLGMSPDEQSAFLVRQGLPQERIGRLRPLLTDPRRGFAAELRNPLALSLMAAHVRRTGLLPDRPSELYASFAEQRLSATVEAQDAAAVPSSRTSWPGSPSISPTAACRSPSPISRRCSRPIPPFRTNSAPR</sequence>
<feature type="region of interest" description="Disordered" evidence="1">
    <location>
        <begin position="26"/>
        <end position="46"/>
    </location>
</feature>
<reference evidence="4" key="1">
    <citation type="journal article" date="2019" name="Int. J. Syst. Evol. Microbiol.">
        <title>The Global Catalogue of Microorganisms (GCM) 10K type strain sequencing project: providing services to taxonomists for standard genome sequencing and annotation.</title>
        <authorList>
            <consortium name="The Broad Institute Genomics Platform"/>
            <consortium name="The Broad Institute Genome Sequencing Center for Infectious Disease"/>
            <person name="Wu L."/>
            <person name="Ma J."/>
        </authorList>
    </citation>
    <scope>NUCLEOTIDE SEQUENCE [LARGE SCALE GENOMIC DNA]</scope>
    <source>
        <strain evidence="4">JCM 9377</strain>
    </source>
</reference>
<evidence type="ECO:0000259" key="2">
    <source>
        <dbReference type="Pfam" id="PF05729"/>
    </source>
</evidence>
<organism evidence="3 4">
    <name type="scientific">Actinocorallia longicatena</name>
    <dbReference type="NCBI Taxonomy" id="111803"/>
    <lineage>
        <taxon>Bacteria</taxon>
        <taxon>Bacillati</taxon>
        <taxon>Actinomycetota</taxon>
        <taxon>Actinomycetes</taxon>
        <taxon>Streptosporangiales</taxon>
        <taxon>Thermomonosporaceae</taxon>
        <taxon>Actinocorallia</taxon>
    </lineage>
</organism>
<dbReference type="EMBL" id="BAAAUV010000002">
    <property type="protein sequence ID" value="GAA3197504.1"/>
    <property type="molecule type" value="Genomic_DNA"/>
</dbReference>
<keyword evidence="4" id="KW-1185">Reference proteome</keyword>
<evidence type="ECO:0000313" key="4">
    <source>
        <dbReference type="Proteomes" id="UP001501237"/>
    </source>
</evidence>